<evidence type="ECO:0000256" key="11">
    <source>
        <dbReference type="ARBA" id="ARBA00023204"/>
    </source>
</evidence>
<keyword evidence="5 13" id="KW-0227">DNA damage</keyword>
<evidence type="ECO:0000313" key="19">
    <source>
        <dbReference type="Proteomes" id="UP000007967"/>
    </source>
</evidence>
<keyword evidence="9 13" id="KW-0238">DNA-binding</keyword>
<keyword evidence="7 13" id="KW-0068">Autocatalytic cleavage</keyword>
<protein>
    <recommendedName>
        <fullName evidence="13">LexA repressor</fullName>
        <ecNumber evidence="13">3.4.21.88</ecNumber>
    </recommendedName>
</protein>
<keyword evidence="19" id="KW-1185">Reference proteome</keyword>
<dbReference type="FunFam" id="2.10.109.10:FF:000001">
    <property type="entry name" value="LexA repressor"/>
    <property type="match status" value="1"/>
</dbReference>
<dbReference type="InterPro" id="IPR011991">
    <property type="entry name" value="ArsR-like_HTH"/>
</dbReference>
<dbReference type="InterPro" id="IPR006200">
    <property type="entry name" value="LexA"/>
</dbReference>
<comment type="subunit">
    <text evidence="2 13">Homodimer.</text>
</comment>
<dbReference type="Gene3D" id="1.10.10.10">
    <property type="entry name" value="Winged helix-like DNA-binding domain superfamily/Winged helix DNA-binding domain"/>
    <property type="match status" value="1"/>
</dbReference>
<dbReference type="Gene3D" id="2.10.109.10">
    <property type="entry name" value="Umud Fragment, subunit A"/>
    <property type="match status" value="1"/>
</dbReference>
<gene>
    <name evidence="13" type="primary">lexA</name>
    <name evidence="18" type="ordered locus">Kfla_4702</name>
</gene>
<evidence type="ECO:0000259" key="16">
    <source>
        <dbReference type="Pfam" id="PF00717"/>
    </source>
</evidence>
<dbReference type="Pfam" id="PF00717">
    <property type="entry name" value="Peptidase_S24"/>
    <property type="match status" value="1"/>
</dbReference>
<dbReference type="HAMAP" id="MF_00015">
    <property type="entry name" value="LexA"/>
    <property type="match status" value="1"/>
</dbReference>
<dbReference type="HOGENOM" id="CLU_066192_45_0_11"/>
<dbReference type="InterPro" id="IPR050077">
    <property type="entry name" value="LexA_repressor"/>
</dbReference>
<dbReference type="GO" id="GO:0003677">
    <property type="term" value="F:DNA binding"/>
    <property type="evidence" value="ECO:0007669"/>
    <property type="project" value="UniProtKB-UniRule"/>
</dbReference>
<evidence type="ECO:0000256" key="7">
    <source>
        <dbReference type="ARBA" id="ARBA00022813"/>
    </source>
</evidence>
<feature type="domain" description="Peptidase S24/S26A/S26B/S26C" evidence="16">
    <location>
        <begin position="144"/>
        <end position="256"/>
    </location>
</feature>
<comment type="function">
    <text evidence="13">Represses a number of genes involved in the response to DNA damage (SOS response), including recA and lexA. In the presence of single-stranded DNA, RecA interacts with LexA causing an autocatalytic cleavage which disrupts the DNA-binding part of LexA, leading to derepression of the SOS regulon and eventually DNA repair.</text>
</comment>
<evidence type="ECO:0000256" key="2">
    <source>
        <dbReference type="ARBA" id="ARBA00011738"/>
    </source>
</evidence>
<dbReference type="InterPro" id="IPR015927">
    <property type="entry name" value="Peptidase_S24_S26A/B/C"/>
</dbReference>
<dbReference type="InterPro" id="IPR036390">
    <property type="entry name" value="WH_DNA-bd_sf"/>
</dbReference>
<keyword evidence="10 13" id="KW-0804">Transcription</keyword>
<dbReference type="CDD" id="cd00090">
    <property type="entry name" value="HTH_ARSR"/>
    <property type="match status" value="1"/>
</dbReference>
<keyword evidence="12 13" id="KW-0742">SOS response</keyword>
<feature type="site" description="Cleavage; by autolysis" evidence="13">
    <location>
        <begin position="151"/>
        <end position="152"/>
    </location>
</feature>
<dbReference type="GO" id="GO:0006508">
    <property type="term" value="P:proteolysis"/>
    <property type="evidence" value="ECO:0007669"/>
    <property type="project" value="InterPro"/>
</dbReference>
<keyword evidence="3 13" id="KW-0678">Repressor</keyword>
<dbReference type="eggNOG" id="COG1974">
    <property type="taxonomic scope" value="Bacteria"/>
</dbReference>
<dbReference type="InterPro" id="IPR039418">
    <property type="entry name" value="LexA-like"/>
</dbReference>
<evidence type="ECO:0000256" key="15">
    <source>
        <dbReference type="SAM" id="MobiDB-lite"/>
    </source>
</evidence>
<evidence type="ECO:0000256" key="4">
    <source>
        <dbReference type="ARBA" id="ARBA00022705"/>
    </source>
</evidence>
<dbReference type="PRINTS" id="PR00726">
    <property type="entry name" value="LEXASERPTASE"/>
</dbReference>
<dbReference type="GO" id="GO:0009432">
    <property type="term" value="P:SOS response"/>
    <property type="evidence" value="ECO:0007669"/>
    <property type="project" value="UniProtKB-UniRule"/>
</dbReference>
<comment type="similarity">
    <text evidence="1 13 14">Belongs to the peptidase S24 family.</text>
</comment>
<dbReference type="SUPFAM" id="SSF46785">
    <property type="entry name" value="Winged helix' DNA-binding domain"/>
    <property type="match status" value="1"/>
</dbReference>
<dbReference type="InterPro" id="IPR006197">
    <property type="entry name" value="Peptidase_S24_LexA"/>
</dbReference>
<evidence type="ECO:0000256" key="14">
    <source>
        <dbReference type="RuleBase" id="RU003991"/>
    </source>
</evidence>
<dbReference type="EMBL" id="CP001736">
    <property type="protein sequence ID" value="ADB33719.1"/>
    <property type="molecule type" value="Genomic_DNA"/>
</dbReference>
<evidence type="ECO:0000256" key="5">
    <source>
        <dbReference type="ARBA" id="ARBA00022763"/>
    </source>
</evidence>
<evidence type="ECO:0000259" key="17">
    <source>
        <dbReference type="Pfam" id="PF01726"/>
    </source>
</evidence>
<keyword evidence="6 13" id="KW-0378">Hydrolase</keyword>
<evidence type="ECO:0000256" key="9">
    <source>
        <dbReference type="ARBA" id="ARBA00023125"/>
    </source>
</evidence>
<reference evidence="18 19" key="2">
    <citation type="journal article" date="2010" name="Stand. Genomic Sci.">
        <title>Complete genome sequence of Kribbella flavida type strain (IFO 14399).</title>
        <authorList>
            <person name="Pukall R."/>
            <person name="Lapidus A."/>
            <person name="Glavina Del Rio T."/>
            <person name="Copeland A."/>
            <person name="Tice H."/>
            <person name="Cheng J.-F."/>
            <person name="Lucas S."/>
            <person name="Chen F."/>
            <person name="Nolan M."/>
            <person name="LaButti K."/>
            <person name="Pati A."/>
            <person name="Ivanova N."/>
            <person name="Mavrommatis K."/>
            <person name="Mikhailova N."/>
            <person name="Pitluck S."/>
            <person name="Bruce D."/>
            <person name="Goodwin L."/>
            <person name="Land M."/>
            <person name="Hauser L."/>
            <person name="Chang Y.-J."/>
            <person name="Jeffries C.D."/>
            <person name="Chen A."/>
            <person name="Palaniappan K."/>
            <person name="Chain P."/>
            <person name="Rohde M."/>
            <person name="Goeker M."/>
            <person name="Bristow J."/>
            <person name="Eisen J.A."/>
            <person name="Markowitz V."/>
            <person name="Hugenholtz P."/>
            <person name="Kyrpides N.C."/>
            <person name="Klenk H.-P."/>
            <person name="Brettin T."/>
        </authorList>
    </citation>
    <scope>NUCLEOTIDE SEQUENCE [LARGE SCALE GENOMIC DNA]</scope>
    <source>
        <strain evidence="19">DSM 17836 / JCM 10339 / NBRC 14399</strain>
    </source>
</reference>
<dbReference type="SUPFAM" id="SSF51306">
    <property type="entry name" value="LexA/Signal peptidase"/>
    <property type="match status" value="1"/>
</dbReference>
<dbReference type="GO" id="GO:0006260">
    <property type="term" value="P:DNA replication"/>
    <property type="evidence" value="ECO:0007669"/>
    <property type="project" value="UniProtKB-UniRule"/>
</dbReference>
<keyword evidence="4 13" id="KW-0235">DNA replication</keyword>
<dbReference type="InterPro" id="IPR036286">
    <property type="entry name" value="LexA/Signal_pep-like_sf"/>
</dbReference>
<dbReference type="InterPro" id="IPR006199">
    <property type="entry name" value="LexA_DNA-bd_dom"/>
</dbReference>
<organism evidence="18 19">
    <name type="scientific">Kribbella flavida (strain DSM 17836 / JCM 10339 / NBRC 14399)</name>
    <dbReference type="NCBI Taxonomy" id="479435"/>
    <lineage>
        <taxon>Bacteria</taxon>
        <taxon>Bacillati</taxon>
        <taxon>Actinomycetota</taxon>
        <taxon>Actinomycetes</taxon>
        <taxon>Propionibacteriales</taxon>
        <taxon>Kribbellaceae</taxon>
        <taxon>Kribbella</taxon>
    </lineage>
</organism>
<sequence>MARTPSGSSKDERRSAARTRDTAAPSVSELPDGPADATGLTPRQRRVLDVIRDSVDSRGYPPSMREIGERVGLTSSSSVSHQLRVLEQKGLLRRDPNRPRAIEVRYPGEVADAAARRGSVGAVRQTAYDETGAGDAHPAAAYVPVVGRIAAGGPILAEQDIEEVFPLPKAMVGEGTLFMLRVKGESMIEAAICDGDWVVVRQQPNAENGDIVAAMIDGEATVKTFKKTENEIWLLPHNPAFEPIDGHDATILGKVVTVLRRV</sequence>
<dbReference type="PANTHER" id="PTHR33516:SF2">
    <property type="entry name" value="LEXA REPRESSOR-RELATED"/>
    <property type="match status" value="1"/>
</dbReference>
<evidence type="ECO:0000256" key="1">
    <source>
        <dbReference type="ARBA" id="ARBA00007484"/>
    </source>
</evidence>
<dbReference type="GO" id="GO:0006281">
    <property type="term" value="P:DNA repair"/>
    <property type="evidence" value="ECO:0007669"/>
    <property type="project" value="UniProtKB-UniRule"/>
</dbReference>
<feature type="active site" description="For autocatalytic cleavage activity" evidence="13">
    <location>
        <position position="223"/>
    </location>
</feature>
<dbReference type="FunFam" id="1.10.10.10:FF:000009">
    <property type="entry name" value="LexA repressor"/>
    <property type="match status" value="1"/>
</dbReference>
<dbReference type="Pfam" id="PF01726">
    <property type="entry name" value="LexA_DNA_bind"/>
    <property type="match status" value="1"/>
</dbReference>
<feature type="active site" description="For autocatalytic cleavage activity" evidence="13">
    <location>
        <position position="186"/>
    </location>
</feature>
<evidence type="ECO:0000256" key="6">
    <source>
        <dbReference type="ARBA" id="ARBA00022801"/>
    </source>
</evidence>
<dbReference type="Proteomes" id="UP000007967">
    <property type="component" value="Chromosome"/>
</dbReference>
<dbReference type="NCBIfam" id="TIGR00498">
    <property type="entry name" value="lexA"/>
    <property type="match status" value="1"/>
</dbReference>
<name>D2PZB0_KRIFD</name>
<dbReference type="CDD" id="cd06529">
    <property type="entry name" value="S24_LexA-like"/>
    <property type="match status" value="1"/>
</dbReference>
<dbReference type="STRING" id="479435.Kfla_4702"/>
<keyword evidence="8 13" id="KW-0805">Transcription regulation</keyword>
<evidence type="ECO:0000256" key="12">
    <source>
        <dbReference type="ARBA" id="ARBA00023236"/>
    </source>
</evidence>
<comment type="catalytic activity">
    <reaction evidence="13">
        <text>Hydrolysis of Ala-|-Gly bond in repressor LexA.</text>
        <dbReference type="EC" id="3.4.21.88"/>
    </reaction>
</comment>
<keyword evidence="11 13" id="KW-0234">DNA repair</keyword>
<evidence type="ECO:0000256" key="3">
    <source>
        <dbReference type="ARBA" id="ARBA00022491"/>
    </source>
</evidence>
<dbReference type="InterPro" id="IPR036388">
    <property type="entry name" value="WH-like_DNA-bd_sf"/>
</dbReference>
<reference evidence="19" key="1">
    <citation type="submission" date="2009-09" db="EMBL/GenBank/DDBJ databases">
        <title>The complete genome of Kribbella flavida DSM 17836.</title>
        <authorList>
            <consortium name="US DOE Joint Genome Institute (JGI-PGF)"/>
            <person name="Lucas S."/>
            <person name="Copeland A."/>
            <person name="Lapidus A."/>
            <person name="Glavina del Rio T."/>
            <person name="Dalin E."/>
            <person name="Tice H."/>
            <person name="Bruce D."/>
            <person name="Goodwin L."/>
            <person name="Pitluck S."/>
            <person name="Kyrpides N."/>
            <person name="Mavromatis K."/>
            <person name="Ivanova N."/>
            <person name="Saunders E."/>
            <person name="Brettin T."/>
            <person name="Detter J.C."/>
            <person name="Han C."/>
            <person name="Larimer F."/>
            <person name="Land M."/>
            <person name="Hauser L."/>
            <person name="Markowitz V."/>
            <person name="Cheng J.-F."/>
            <person name="Hugenholtz P."/>
            <person name="Woyke T."/>
            <person name="Wu D."/>
            <person name="Pukall R."/>
            <person name="Klenk H.-P."/>
            <person name="Eisen J.A."/>
        </authorList>
    </citation>
    <scope>NUCLEOTIDE SEQUENCE [LARGE SCALE GENOMIC DNA]</scope>
    <source>
        <strain evidence="19">DSM 17836 / JCM 10339 / NBRC 14399</strain>
    </source>
</reference>
<evidence type="ECO:0000256" key="10">
    <source>
        <dbReference type="ARBA" id="ARBA00023163"/>
    </source>
</evidence>
<feature type="compositionally biased region" description="Basic and acidic residues" evidence="15">
    <location>
        <begin position="9"/>
        <end position="21"/>
    </location>
</feature>
<dbReference type="OrthoDB" id="9802364at2"/>
<dbReference type="KEGG" id="kfl:Kfla_4702"/>
<feature type="domain" description="LexA repressor DNA-binding" evidence="17">
    <location>
        <begin position="38"/>
        <end position="101"/>
    </location>
</feature>
<proteinExistence type="inferred from homology"/>
<dbReference type="EC" id="3.4.21.88" evidence="13"/>
<evidence type="ECO:0000256" key="8">
    <source>
        <dbReference type="ARBA" id="ARBA00023015"/>
    </source>
</evidence>
<dbReference type="AlphaFoldDB" id="D2PZB0"/>
<dbReference type="GO" id="GO:0045892">
    <property type="term" value="P:negative regulation of DNA-templated transcription"/>
    <property type="evidence" value="ECO:0007669"/>
    <property type="project" value="UniProtKB-UniRule"/>
</dbReference>
<feature type="region of interest" description="Disordered" evidence="15">
    <location>
        <begin position="1"/>
        <end position="45"/>
    </location>
</feature>
<evidence type="ECO:0000256" key="13">
    <source>
        <dbReference type="HAMAP-Rule" id="MF_00015"/>
    </source>
</evidence>
<evidence type="ECO:0000313" key="18">
    <source>
        <dbReference type="EMBL" id="ADB33719.1"/>
    </source>
</evidence>
<accession>D2PZB0</accession>
<dbReference type="PANTHER" id="PTHR33516">
    <property type="entry name" value="LEXA REPRESSOR"/>
    <property type="match status" value="1"/>
</dbReference>
<dbReference type="MEROPS" id="S24.001"/>
<dbReference type="RefSeq" id="WP_012922273.1">
    <property type="nucleotide sequence ID" value="NC_013729.1"/>
</dbReference>
<dbReference type="GO" id="GO:0004252">
    <property type="term" value="F:serine-type endopeptidase activity"/>
    <property type="evidence" value="ECO:0007669"/>
    <property type="project" value="UniProtKB-UniRule"/>
</dbReference>
<feature type="DNA-binding region" description="H-T-H motif" evidence="13">
    <location>
        <begin position="64"/>
        <end position="84"/>
    </location>
</feature>